<dbReference type="InterPro" id="IPR003892">
    <property type="entry name" value="CUE"/>
</dbReference>
<feature type="region of interest" description="Disordered" evidence="1">
    <location>
        <begin position="95"/>
        <end position="172"/>
    </location>
</feature>
<feature type="domain" description="CUE" evidence="2">
    <location>
        <begin position="782"/>
        <end position="825"/>
    </location>
</feature>
<evidence type="ECO:0000313" key="5">
    <source>
        <dbReference type="Proteomes" id="UP000054007"/>
    </source>
</evidence>
<dbReference type="GO" id="GO:0016192">
    <property type="term" value="P:vesicle-mediated transport"/>
    <property type="evidence" value="ECO:0007669"/>
    <property type="project" value="InterPro"/>
</dbReference>
<dbReference type="SMART" id="SM00167">
    <property type="entry name" value="VPS9"/>
    <property type="match status" value="1"/>
</dbReference>
<dbReference type="AlphaFoldDB" id="A0A0D7B229"/>
<dbReference type="GO" id="GO:0005085">
    <property type="term" value="F:guanyl-nucleotide exchange factor activity"/>
    <property type="evidence" value="ECO:0007669"/>
    <property type="project" value="InterPro"/>
</dbReference>
<proteinExistence type="predicted"/>
<evidence type="ECO:0000259" key="3">
    <source>
        <dbReference type="PROSITE" id="PS51205"/>
    </source>
</evidence>
<dbReference type="InterPro" id="IPR009060">
    <property type="entry name" value="UBA-like_sf"/>
</dbReference>
<feature type="compositionally biased region" description="Low complexity" evidence="1">
    <location>
        <begin position="522"/>
        <end position="531"/>
    </location>
</feature>
<feature type="region of interest" description="Disordered" evidence="1">
    <location>
        <begin position="223"/>
        <end position="249"/>
    </location>
</feature>
<dbReference type="Gene3D" id="1.20.1050.80">
    <property type="entry name" value="VPS9 domain"/>
    <property type="match status" value="1"/>
</dbReference>
<feature type="region of interest" description="Disordered" evidence="1">
    <location>
        <begin position="1"/>
        <end position="39"/>
    </location>
</feature>
<dbReference type="GO" id="GO:0030139">
    <property type="term" value="C:endocytic vesicle"/>
    <property type="evidence" value="ECO:0007669"/>
    <property type="project" value="TreeGrafter"/>
</dbReference>
<evidence type="ECO:0000313" key="4">
    <source>
        <dbReference type="EMBL" id="KIY63586.1"/>
    </source>
</evidence>
<dbReference type="Proteomes" id="UP000054007">
    <property type="component" value="Unassembled WGS sequence"/>
</dbReference>
<dbReference type="GO" id="GO:0043130">
    <property type="term" value="F:ubiquitin binding"/>
    <property type="evidence" value="ECO:0007669"/>
    <property type="project" value="InterPro"/>
</dbReference>
<organism evidence="4 5">
    <name type="scientific">Cylindrobasidium torrendii FP15055 ss-10</name>
    <dbReference type="NCBI Taxonomy" id="1314674"/>
    <lineage>
        <taxon>Eukaryota</taxon>
        <taxon>Fungi</taxon>
        <taxon>Dikarya</taxon>
        <taxon>Basidiomycota</taxon>
        <taxon>Agaricomycotina</taxon>
        <taxon>Agaricomycetes</taxon>
        <taxon>Agaricomycetidae</taxon>
        <taxon>Agaricales</taxon>
        <taxon>Marasmiineae</taxon>
        <taxon>Physalacriaceae</taxon>
        <taxon>Cylindrobasidium</taxon>
    </lineage>
</organism>
<dbReference type="OrthoDB" id="300289at2759"/>
<feature type="domain" description="VPS9" evidence="3">
    <location>
        <begin position="355"/>
        <end position="497"/>
    </location>
</feature>
<feature type="compositionally biased region" description="Low complexity" evidence="1">
    <location>
        <begin position="616"/>
        <end position="632"/>
    </location>
</feature>
<dbReference type="Pfam" id="PF02204">
    <property type="entry name" value="VPS9"/>
    <property type="match status" value="1"/>
</dbReference>
<dbReference type="InterPro" id="IPR045046">
    <property type="entry name" value="Vps9-like"/>
</dbReference>
<dbReference type="PROSITE" id="PS51205">
    <property type="entry name" value="VPS9"/>
    <property type="match status" value="1"/>
</dbReference>
<dbReference type="STRING" id="1314674.A0A0D7B229"/>
<feature type="compositionally biased region" description="Basic and acidic residues" evidence="1">
    <location>
        <begin position="742"/>
        <end position="752"/>
    </location>
</feature>
<dbReference type="InterPro" id="IPR041545">
    <property type="entry name" value="DUF5601"/>
</dbReference>
<dbReference type="GO" id="GO:0031267">
    <property type="term" value="F:small GTPase binding"/>
    <property type="evidence" value="ECO:0007669"/>
    <property type="project" value="TreeGrafter"/>
</dbReference>
<dbReference type="GO" id="GO:0005829">
    <property type="term" value="C:cytosol"/>
    <property type="evidence" value="ECO:0007669"/>
    <property type="project" value="TreeGrafter"/>
</dbReference>
<keyword evidence="5" id="KW-1185">Reference proteome</keyword>
<feature type="region of interest" description="Disordered" evidence="1">
    <location>
        <begin position="54"/>
        <end position="81"/>
    </location>
</feature>
<feature type="compositionally biased region" description="Polar residues" evidence="1">
    <location>
        <begin position="97"/>
        <end position="108"/>
    </location>
</feature>
<dbReference type="InterPro" id="IPR003123">
    <property type="entry name" value="VPS9"/>
</dbReference>
<protein>
    <recommendedName>
        <fullName evidence="6">VPS9 domain-containing protein</fullName>
    </recommendedName>
</protein>
<dbReference type="Pfam" id="PF18151">
    <property type="entry name" value="DUF5601"/>
    <property type="match status" value="1"/>
</dbReference>
<dbReference type="EMBL" id="KN880686">
    <property type="protein sequence ID" value="KIY63586.1"/>
    <property type="molecule type" value="Genomic_DNA"/>
</dbReference>
<dbReference type="CDD" id="cd14279">
    <property type="entry name" value="CUE"/>
    <property type="match status" value="1"/>
</dbReference>
<gene>
    <name evidence="4" type="ORF">CYLTODRAFT_493795</name>
</gene>
<dbReference type="Gene3D" id="1.10.246.120">
    <property type="match status" value="1"/>
</dbReference>
<dbReference type="InterPro" id="IPR037191">
    <property type="entry name" value="VPS9_dom_sf"/>
</dbReference>
<feature type="compositionally biased region" description="Polar residues" evidence="1">
    <location>
        <begin position="532"/>
        <end position="551"/>
    </location>
</feature>
<feature type="compositionally biased region" description="Low complexity" evidence="1">
    <location>
        <begin position="692"/>
        <end position="704"/>
    </location>
</feature>
<dbReference type="PANTHER" id="PTHR23101:SF25">
    <property type="entry name" value="GTPASE-ACTIVATING PROTEIN AND VPS9 DOMAIN-CONTAINING PROTEIN 1"/>
    <property type="match status" value="1"/>
</dbReference>
<feature type="region of interest" description="Disordered" evidence="1">
    <location>
        <begin position="589"/>
        <end position="674"/>
    </location>
</feature>
<feature type="compositionally biased region" description="Basic and acidic residues" evidence="1">
    <location>
        <begin position="109"/>
        <end position="120"/>
    </location>
</feature>
<evidence type="ECO:0008006" key="6">
    <source>
        <dbReference type="Google" id="ProtNLM"/>
    </source>
</evidence>
<feature type="compositionally biased region" description="Pro residues" evidence="1">
    <location>
        <begin position="154"/>
        <end position="169"/>
    </location>
</feature>
<dbReference type="PROSITE" id="PS51140">
    <property type="entry name" value="CUE"/>
    <property type="match status" value="1"/>
</dbReference>
<feature type="compositionally biased region" description="Polar residues" evidence="1">
    <location>
        <begin position="758"/>
        <end position="768"/>
    </location>
</feature>
<feature type="compositionally biased region" description="Low complexity" evidence="1">
    <location>
        <begin position="231"/>
        <end position="241"/>
    </location>
</feature>
<feature type="compositionally biased region" description="Pro residues" evidence="1">
    <location>
        <begin position="638"/>
        <end position="649"/>
    </location>
</feature>
<name>A0A0D7B229_9AGAR</name>
<feature type="region of interest" description="Disordered" evidence="1">
    <location>
        <begin position="515"/>
        <end position="555"/>
    </location>
</feature>
<dbReference type="PANTHER" id="PTHR23101">
    <property type="entry name" value="RAB GDP/GTP EXCHANGE FACTOR"/>
    <property type="match status" value="1"/>
</dbReference>
<evidence type="ECO:0000259" key="2">
    <source>
        <dbReference type="PROSITE" id="PS51140"/>
    </source>
</evidence>
<dbReference type="SUPFAM" id="SSF46934">
    <property type="entry name" value="UBA-like"/>
    <property type="match status" value="1"/>
</dbReference>
<feature type="compositionally biased region" description="Pro residues" evidence="1">
    <location>
        <begin position="131"/>
        <end position="144"/>
    </location>
</feature>
<dbReference type="Gene3D" id="1.10.8.10">
    <property type="entry name" value="DNA helicase RuvA subunit, C-terminal domain"/>
    <property type="match status" value="1"/>
</dbReference>
<sequence>MESKPTIPDLDALRISEPQSSRTDDVQQPAPAVPSISSTFTENAATVLPEPKPVSLSEEQAGVNPWASTSATPVDQLPPSEASIIPREGEQIVAGIGQTTVQDTPDNATRNEVEPHEKEGNVWAESASKDIPPPPPAKSIPPPSTHAEIGLPESAPPPPPTNSDTPPPSFASISAFARSFSLSHKKGHMSVDMAASVPSPNTLSSFATQQQAAPAGLQTEAIREKDETNDSSSSSTSQSTSPRPNEDVPFDFQKFLDQMKTRSAEPVSRYLKSFLTNFAKRTFTVTDQIKIINDFLTFIAKQMVECDIWRDATPAEFDNAMEGMEKLVMNQLYQFTFTPAIAQTSRRAQITADDLERDRVLVQRIRLLEWIEPRHLDIPTEEQAGEGFLAFAQQELLKINSYKAPRDKLICILNCCKVIFGYLRHLKKESEAAGADDFLPILIYSVIKANPDNLLSNVEFISRFRNEKHLGGEAGYYLSSLQGAVAFIETMDHTALSNITQEEFERNVETAIQSLPRDTPEASPSMPSSASDQGPLTPNRASTPNPSSISRPFTPDALSLPAVERLLQKTGSALGRMWNEALDGVETLATPRPVRSSSGYNPNAPRPGTWHGDPEQQWNQQQLQQQYAQQQQYATPAPQRPPLNEPPYQTPYKPRVRRVSPSPSFVEDTPSRPSVADQMYQAQFARHGRQASYPSPSPGSVSPSMRASSPFGGVPPPPNFTARPSGASSRLGIETEYPGQAAREEAAFRESRSAPSSIAQSAPWNATPQGIVPPSPSSLQTTDPAALDTLMQIFPTMDKEIVEMVLDANSGDVGRSIEGLLEMSDGT</sequence>
<dbReference type="SUPFAM" id="SSF109993">
    <property type="entry name" value="VPS9 domain"/>
    <property type="match status" value="1"/>
</dbReference>
<dbReference type="Pfam" id="PF02845">
    <property type="entry name" value="CUE"/>
    <property type="match status" value="1"/>
</dbReference>
<dbReference type="SMART" id="SM00546">
    <property type="entry name" value="CUE"/>
    <property type="match status" value="1"/>
</dbReference>
<reference evidence="4 5" key="1">
    <citation type="journal article" date="2015" name="Fungal Genet. Biol.">
        <title>Evolution of novel wood decay mechanisms in Agaricales revealed by the genome sequences of Fistulina hepatica and Cylindrobasidium torrendii.</title>
        <authorList>
            <person name="Floudas D."/>
            <person name="Held B.W."/>
            <person name="Riley R."/>
            <person name="Nagy L.G."/>
            <person name="Koehler G."/>
            <person name="Ransdell A.S."/>
            <person name="Younus H."/>
            <person name="Chow J."/>
            <person name="Chiniquy J."/>
            <person name="Lipzen A."/>
            <person name="Tritt A."/>
            <person name="Sun H."/>
            <person name="Haridas S."/>
            <person name="LaButti K."/>
            <person name="Ohm R.A."/>
            <person name="Kues U."/>
            <person name="Blanchette R.A."/>
            <person name="Grigoriev I.V."/>
            <person name="Minto R.E."/>
            <person name="Hibbett D.S."/>
        </authorList>
    </citation>
    <scope>NUCLEOTIDE SEQUENCE [LARGE SCALE GENOMIC DNA]</scope>
    <source>
        <strain evidence="4 5">FP15055 ss-10</strain>
    </source>
</reference>
<evidence type="ECO:0000256" key="1">
    <source>
        <dbReference type="SAM" id="MobiDB-lite"/>
    </source>
</evidence>
<accession>A0A0D7B229</accession>
<feature type="region of interest" description="Disordered" evidence="1">
    <location>
        <begin position="686"/>
        <end position="782"/>
    </location>
</feature>